<feature type="compositionally biased region" description="Polar residues" evidence="2">
    <location>
        <begin position="263"/>
        <end position="299"/>
    </location>
</feature>
<feature type="compositionally biased region" description="Basic and acidic residues" evidence="2">
    <location>
        <begin position="300"/>
        <end position="317"/>
    </location>
</feature>
<dbReference type="OrthoDB" id="2436021at2759"/>
<protein>
    <submittedName>
        <fullName evidence="3">14518_t:CDS:1</fullName>
    </submittedName>
</protein>
<feature type="coiled-coil region" evidence="1">
    <location>
        <begin position="7"/>
        <end position="104"/>
    </location>
</feature>
<name>A0A9N9PET6_9GLOM</name>
<dbReference type="EMBL" id="CAJVQA010041947">
    <property type="protein sequence ID" value="CAG8814394.1"/>
    <property type="molecule type" value="Genomic_DNA"/>
</dbReference>
<dbReference type="Proteomes" id="UP000789759">
    <property type="component" value="Unassembled WGS sequence"/>
</dbReference>
<accession>A0A9N9PET6</accession>
<organism evidence="3 4">
    <name type="scientific">Cetraspora pellucida</name>
    <dbReference type="NCBI Taxonomy" id="1433469"/>
    <lineage>
        <taxon>Eukaryota</taxon>
        <taxon>Fungi</taxon>
        <taxon>Fungi incertae sedis</taxon>
        <taxon>Mucoromycota</taxon>
        <taxon>Glomeromycotina</taxon>
        <taxon>Glomeromycetes</taxon>
        <taxon>Diversisporales</taxon>
        <taxon>Gigasporaceae</taxon>
        <taxon>Cetraspora</taxon>
    </lineage>
</organism>
<evidence type="ECO:0000313" key="4">
    <source>
        <dbReference type="Proteomes" id="UP000789759"/>
    </source>
</evidence>
<keyword evidence="1" id="KW-0175">Coiled coil</keyword>
<feature type="non-terminal residue" evidence="3">
    <location>
        <position position="317"/>
    </location>
</feature>
<comment type="caution">
    <text evidence="3">The sequence shown here is derived from an EMBL/GenBank/DDBJ whole genome shotgun (WGS) entry which is preliminary data.</text>
</comment>
<evidence type="ECO:0000313" key="3">
    <source>
        <dbReference type="EMBL" id="CAG8814394.1"/>
    </source>
</evidence>
<sequence>MSNTQSNDLLIELNAKLLAEIAKLRKKFAEIKVENDELKDKNAEIIAFSDKIAELETERTELKARIVKLLRQTVEESKWCDAENARHDDAIAELKAELDNASEVSFKSKIQFSCTSKQKKLENKDTDISWIQHIKKRLGTKTSLSVKGEQELVQELFIEPSLQESNIIQNYVIEISENDGPRKFNIDKALQHLAQLCDKAFDAENGANKANQEEILYWPIYGKDFRVHFNEIIKNSKGKIGEKKNINTDNAGHQISFEDTEISETSSPGKISSKTESGNITTSSIPMSRTSSFVTASNNSEDKIIEEVKSLPETETK</sequence>
<reference evidence="3" key="1">
    <citation type="submission" date="2021-06" db="EMBL/GenBank/DDBJ databases">
        <authorList>
            <person name="Kallberg Y."/>
            <person name="Tangrot J."/>
            <person name="Rosling A."/>
        </authorList>
    </citation>
    <scope>NUCLEOTIDE SEQUENCE</scope>
    <source>
        <strain evidence="3">FL966</strain>
    </source>
</reference>
<feature type="region of interest" description="Disordered" evidence="2">
    <location>
        <begin position="244"/>
        <end position="317"/>
    </location>
</feature>
<dbReference type="AlphaFoldDB" id="A0A9N9PET6"/>
<evidence type="ECO:0000256" key="2">
    <source>
        <dbReference type="SAM" id="MobiDB-lite"/>
    </source>
</evidence>
<keyword evidence="4" id="KW-1185">Reference proteome</keyword>
<evidence type="ECO:0000256" key="1">
    <source>
        <dbReference type="SAM" id="Coils"/>
    </source>
</evidence>
<proteinExistence type="predicted"/>
<gene>
    <name evidence="3" type="ORF">CPELLU_LOCUS19019</name>
</gene>